<organism evidence="1 2">
    <name type="scientific">Acetobacterium wieringae</name>
    <dbReference type="NCBI Taxonomy" id="52694"/>
    <lineage>
        <taxon>Bacteria</taxon>
        <taxon>Bacillati</taxon>
        <taxon>Bacillota</taxon>
        <taxon>Clostridia</taxon>
        <taxon>Eubacteriales</taxon>
        <taxon>Eubacteriaceae</taxon>
        <taxon>Acetobacterium</taxon>
    </lineage>
</organism>
<proteinExistence type="predicted"/>
<dbReference type="SUPFAM" id="SSF50475">
    <property type="entry name" value="FMN-binding split barrel"/>
    <property type="match status" value="1"/>
</dbReference>
<evidence type="ECO:0000313" key="2">
    <source>
        <dbReference type="Proteomes" id="UP000176244"/>
    </source>
</evidence>
<dbReference type="EMBL" id="LKEU01000033">
    <property type="protein sequence ID" value="OFV70090.1"/>
    <property type="molecule type" value="Genomic_DNA"/>
</dbReference>
<reference evidence="1 2" key="1">
    <citation type="submission" date="2015-09" db="EMBL/GenBank/DDBJ databases">
        <title>Genome sequence of Acetobacterium wieringae DSM 1911.</title>
        <authorList>
            <person name="Poehlein A."/>
            <person name="Bengelsdorf F.R."/>
            <person name="Schiel-Bengelsdorf B."/>
            <person name="Duerre P."/>
            <person name="Daniel R."/>
        </authorList>
    </citation>
    <scope>NUCLEOTIDE SEQUENCE [LARGE SCALE GENOMIC DNA]</scope>
    <source>
        <strain evidence="1 2">DSM 1911</strain>
    </source>
</reference>
<dbReference type="OrthoDB" id="1954731at2"/>
<dbReference type="Gene3D" id="2.30.110.10">
    <property type="entry name" value="Electron Transport, Fmn-binding Protein, Chain A"/>
    <property type="match status" value="1"/>
</dbReference>
<gene>
    <name evidence="1" type="ORF">ACWI_22950</name>
</gene>
<protein>
    <submittedName>
        <fullName evidence="1">Pyridoxamine 5'-phosphate oxidase</fullName>
    </submittedName>
</protein>
<sequence length="102" mass="10729">MVIDEEMKSVIENSAFLTIVTMCPDGSPHPIIVGGGTVEGDTVSVGVYAMKVTQENIKKNDCAMLLAAQKFEGGAKGCRFTGSAKVIDGKFVFTATKAEALI</sequence>
<dbReference type="STRING" id="52694.ACWI_22950"/>
<evidence type="ECO:0000313" key="1">
    <source>
        <dbReference type="EMBL" id="OFV70090.1"/>
    </source>
</evidence>
<dbReference type="Proteomes" id="UP000176244">
    <property type="component" value="Unassembled WGS sequence"/>
</dbReference>
<comment type="caution">
    <text evidence="1">The sequence shown here is derived from an EMBL/GenBank/DDBJ whole genome shotgun (WGS) entry which is preliminary data.</text>
</comment>
<dbReference type="RefSeq" id="WP_070371579.1">
    <property type="nucleotide sequence ID" value="NZ_LKEU01000033.1"/>
</dbReference>
<dbReference type="InterPro" id="IPR012349">
    <property type="entry name" value="Split_barrel_FMN-bd"/>
</dbReference>
<accession>A0A1F2PFG0</accession>
<name>A0A1F2PFG0_9FIRM</name>
<dbReference type="AlphaFoldDB" id="A0A1F2PFG0"/>